<dbReference type="PANTHER" id="PTHR23502">
    <property type="entry name" value="MAJOR FACILITATOR SUPERFAMILY"/>
    <property type="match status" value="1"/>
</dbReference>
<comment type="caution">
    <text evidence="9">The sequence shown here is derived from an EMBL/GenBank/DDBJ whole genome shotgun (WGS) entry which is preliminary data.</text>
</comment>
<dbReference type="STRING" id="658196.A0A397SAL2"/>
<dbReference type="EMBL" id="QKYT01000812">
    <property type="protein sequence ID" value="RIA81335.1"/>
    <property type="molecule type" value="Genomic_DNA"/>
</dbReference>
<feature type="transmembrane region" description="Helical" evidence="7">
    <location>
        <begin position="168"/>
        <end position="192"/>
    </location>
</feature>
<dbReference type="InterPro" id="IPR011701">
    <property type="entry name" value="MFS"/>
</dbReference>
<dbReference type="Gene3D" id="1.20.1250.20">
    <property type="entry name" value="MFS general substrate transporter like domains"/>
    <property type="match status" value="1"/>
</dbReference>
<feature type="region of interest" description="Disordered" evidence="6">
    <location>
        <begin position="1"/>
        <end position="26"/>
    </location>
</feature>
<dbReference type="GO" id="GO:0005886">
    <property type="term" value="C:plasma membrane"/>
    <property type="evidence" value="ECO:0007669"/>
    <property type="project" value="TreeGrafter"/>
</dbReference>
<accession>A0A397SAL2</accession>
<feature type="transmembrane region" description="Helical" evidence="7">
    <location>
        <begin position="45"/>
        <end position="67"/>
    </location>
</feature>
<dbReference type="SUPFAM" id="SSF103473">
    <property type="entry name" value="MFS general substrate transporter"/>
    <property type="match status" value="1"/>
</dbReference>
<feature type="transmembrane region" description="Helical" evidence="7">
    <location>
        <begin position="143"/>
        <end position="161"/>
    </location>
</feature>
<gene>
    <name evidence="9" type="ORF">C1645_881675</name>
</gene>
<name>A0A397SAL2_9GLOM</name>
<feature type="domain" description="Major facilitator superfamily (MFS) profile" evidence="8">
    <location>
        <begin position="45"/>
        <end position="501"/>
    </location>
</feature>
<evidence type="ECO:0000313" key="9">
    <source>
        <dbReference type="EMBL" id="RIA81335.1"/>
    </source>
</evidence>
<feature type="transmembrane region" description="Helical" evidence="7">
    <location>
        <begin position="386"/>
        <end position="405"/>
    </location>
</feature>
<evidence type="ECO:0000256" key="7">
    <source>
        <dbReference type="SAM" id="Phobius"/>
    </source>
</evidence>
<dbReference type="Proteomes" id="UP000265703">
    <property type="component" value="Unassembled WGS sequence"/>
</dbReference>
<feature type="transmembrane region" description="Helical" evidence="7">
    <location>
        <begin position="445"/>
        <end position="465"/>
    </location>
</feature>
<evidence type="ECO:0000256" key="6">
    <source>
        <dbReference type="SAM" id="MobiDB-lite"/>
    </source>
</evidence>
<feature type="compositionally biased region" description="Basic and acidic residues" evidence="6">
    <location>
        <begin position="1"/>
        <end position="14"/>
    </location>
</feature>
<feature type="transmembrane region" description="Helical" evidence="7">
    <location>
        <begin position="411"/>
        <end position="433"/>
    </location>
</feature>
<evidence type="ECO:0000259" key="8">
    <source>
        <dbReference type="PROSITE" id="PS50850"/>
    </source>
</evidence>
<feature type="transmembrane region" description="Helical" evidence="7">
    <location>
        <begin position="477"/>
        <end position="497"/>
    </location>
</feature>
<keyword evidence="2" id="KW-0813">Transport</keyword>
<comment type="subcellular location">
    <subcellularLocation>
        <location evidence="1">Membrane</location>
        <topology evidence="1">Multi-pass membrane protein</topology>
    </subcellularLocation>
</comment>
<evidence type="ECO:0000256" key="4">
    <source>
        <dbReference type="ARBA" id="ARBA00022989"/>
    </source>
</evidence>
<keyword evidence="3 7" id="KW-0812">Transmembrane</keyword>
<feature type="transmembrane region" description="Helical" evidence="7">
    <location>
        <begin position="79"/>
        <end position="98"/>
    </location>
</feature>
<dbReference type="InterPro" id="IPR020846">
    <property type="entry name" value="MFS_dom"/>
</dbReference>
<dbReference type="PROSITE" id="PS50850">
    <property type="entry name" value="MFS"/>
    <property type="match status" value="1"/>
</dbReference>
<keyword evidence="5 7" id="KW-0472">Membrane</keyword>
<evidence type="ECO:0000256" key="1">
    <source>
        <dbReference type="ARBA" id="ARBA00004141"/>
    </source>
</evidence>
<keyword evidence="4 7" id="KW-1133">Transmembrane helix</keyword>
<evidence type="ECO:0000256" key="2">
    <source>
        <dbReference type="ARBA" id="ARBA00022448"/>
    </source>
</evidence>
<proteinExistence type="predicted"/>
<feature type="transmembrane region" description="Helical" evidence="7">
    <location>
        <begin position="308"/>
        <end position="331"/>
    </location>
</feature>
<feature type="transmembrane region" description="Helical" evidence="7">
    <location>
        <begin position="198"/>
        <end position="218"/>
    </location>
</feature>
<dbReference type="AlphaFoldDB" id="A0A397SAL2"/>
<sequence length="508" mass="57509">MTDNGELPHQKSSSEDEEDDELSHKSLSEHHYDPQRWPYLKKYRILFFVALPTFLTPLSNVSLYSAILEMKEEFKTTVIYSLLGIFIIFRGIAPIFWSSYSDQLGTRKKVYLASLLLYTIGNILCGFTKNVLVLIIFRVVQTIGISAALSLGGGTVGDIFIPAERGKAYAIYLIGYFVALAIGPFIGVLIAQLLGWRWIFHILAISGGVTLLSITSFLPETFRPSGEKLSPKPHQILIIRESYPRSPSEESKTFLPRKRYNPLSPLKLLLQLNVTLSILSKSLAYLIIYTQNTLITRLLSYYYDVSIVYVVFAYISPPVGYLVGSLFAGIYSDHLVGYERDIEMRKEKEMRREEKRRKKRDEVTKIMQEISGSDVIYKFPMMRIKVAFYSSLLVPLFIAAFGWLAQNRVHIVLPLICSFIAGIGLQGQCNCISTYLIDAYSGKSASALALSDFFSFLLVAIITVFTTQLENFIGTGWTFSVMAIFSILSIIFLIIVLKYDEKWRGVNT</sequence>
<evidence type="ECO:0000256" key="3">
    <source>
        <dbReference type="ARBA" id="ARBA00022692"/>
    </source>
</evidence>
<reference evidence="9 10" key="1">
    <citation type="submission" date="2018-06" db="EMBL/GenBank/DDBJ databases">
        <title>Comparative genomics reveals the genomic features of Rhizophagus irregularis, R. cerebriforme, R. diaphanum and Gigaspora rosea, and their symbiotic lifestyle signature.</title>
        <authorList>
            <person name="Morin E."/>
            <person name="San Clemente H."/>
            <person name="Chen E.C.H."/>
            <person name="De La Providencia I."/>
            <person name="Hainaut M."/>
            <person name="Kuo A."/>
            <person name="Kohler A."/>
            <person name="Murat C."/>
            <person name="Tang N."/>
            <person name="Roy S."/>
            <person name="Loubradou J."/>
            <person name="Henrissat B."/>
            <person name="Grigoriev I.V."/>
            <person name="Corradi N."/>
            <person name="Roux C."/>
            <person name="Martin F.M."/>
        </authorList>
    </citation>
    <scope>NUCLEOTIDE SEQUENCE [LARGE SCALE GENOMIC DNA]</scope>
    <source>
        <strain evidence="9 10">DAOM 227022</strain>
    </source>
</reference>
<feature type="transmembrane region" description="Helical" evidence="7">
    <location>
        <begin position="268"/>
        <end position="288"/>
    </location>
</feature>
<evidence type="ECO:0000256" key="5">
    <source>
        <dbReference type="ARBA" id="ARBA00023136"/>
    </source>
</evidence>
<evidence type="ECO:0000313" key="10">
    <source>
        <dbReference type="Proteomes" id="UP000265703"/>
    </source>
</evidence>
<dbReference type="InterPro" id="IPR036259">
    <property type="entry name" value="MFS_trans_sf"/>
</dbReference>
<feature type="transmembrane region" description="Helical" evidence="7">
    <location>
        <begin position="110"/>
        <end position="137"/>
    </location>
</feature>
<protein>
    <submittedName>
        <fullName evidence="9">Major facilitator superfamily domain-containing protein</fullName>
    </submittedName>
</protein>
<dbReference type="OrthoDB" id="2130629at2759"/>
<organism evidence="9 10">
    <name type="scientific">Glomus cerebriforme</name>
    <dbReference type="NCBI Taxonomy" id="658196"/>
    <lineage>
        <taxon>Eukaryota</taxon>
        <taxon>Fungi</taxon>
        <taxon>Fungi incertae sedis</taxon>
        <taxon>Mucoromycota</taxon>
        <taxon>Glomeromycotina</taxon>
        <taxon>Glomeromycetes</taxon>
        <taxon>Glomerales</taxon>
        <taxon>Glomeraceae</taxon>
        <taxon>Glomus</taxon>
    </lineage>
</organism>
<dbReference type="Pfam" id="PF07690">
    <property type="entry name" value="MFS_1"/>
    <property type="match status" value="1"/>
</dbReference>
<keyword evidence="10" id="KW-1185">Reference proteome</keyword>
<dbReference type="GO" id="GO:0022857">
    <property type="term" value="F:transmembrane transporter activity"/>
    <property type="evidence" value="ECO:0007669"/>
    <property type="project" value="InterPro"/>
</dbReference>
<dbReference type="PANTHER" id="PTHR23502:SF132">
    <property type="entry name" value="POLYAMINE TRANSPORTER 2-RELATED"/>
    <property type="match status" value="1"/>
</dbReference>